<feature type="compositionally biased region" description="Polar residues" evidence="1">
    <location>
        <begin position="9"/>
        <end position="36"/>
    </location>
</feature>
<reference evidence="2 3" key="2">
    <citation type="submission" date="2017-10" db="EMBL/GenBank/DDBJ databases">
        <title>Extensive intraspecific genome diversity in a model arbuscular mycorrhizal fungus.</title>
        <authorList>
            <person name="Chen E.C.H."/>
            <person name="Morin E."/>
            <person name="Baudet D."/>
            <person name="Noel J."/>
            <person name="Ndikumana S."/>
            <person name="Charron P."/>
            <person name="St-Onge C."/>
            <person name="Giorgi J."/>
            <person name="Grigoriev I.V."/>
            <person name="Roux C."/>
            <person name="Martin F.M."/>
            <person name="Corradi N."/>
        </authorList>
    </citation>
    <scope>NUCLEOTIDE SEQUENCE [LARGE SCALE GENOMIC DNA]</scope>
    <source>
        <strain evidence="2 3">C2</strain>
    </source>
</reference>
<dbReference type="EMBL" id="LLXL01000429">
    <property type="protein sequence ID" value="PKK72605.1"/>
    <property type="molecule type" value="Genomic_DNA"/>
</dbReference>
<organism evidence="2 3">
    <name type="scientific">Rhizophagus irregularis</name>
    <dbReference type="NCBI Taxonomy" id="588596"/>
    <lineage>
        <taxon>Eukaryota</taxon>
        <taxon>Fungi</taxon>
        <taxon>Fungi incertae sedis</taxon>
        <taxon>Mucoromycota</taxon>
        <taxon>Glomeromycotina</taxon>
        <taxon>Glomeromycetes</taxon>
        <taxon>Glomerales</taxon>
        <taxon>Glomeraceae</taxon>
        <taxon>Rhizophagus</taxon>
    </lineage>
</organism>
<dbReference type="VEuPathDB" id="FungiDB:FUN_018928"/>
<dbReference type="AlphaFoldDB" id="A0A2N1NFA8"/>
<reference evidence="2 3" key="1">
    <citation type="submission" date="2016-04" db="EMBL/GenBank/DDBJ databases">
        <title>Genome analyses suggest a sexual origin of heterokaryosis in a supposedly ancient asexual fungus.</title>
        <authorList>
            <person name="Ropars J."/>
            <person name="Sedzielewska K."/>
            <person name="Noel J."/>
            <person name="Charron P."/>
            <person name="Farinelli L."/>
            <person name="Marton T."/>
            <person name="Kruger M."/>
            <person name="Pelin A."/>
            <person name="Brachmann A."/>
            <person name="Corradi N."/>
        </authorList>
    </citation>
    <scope>NUCLEOTIDE SEQUENCE [LARGE SCALE GENOMIC DNA]</scope>
    <source>
        <strain evidence="2 3">C2</strain>
    </source>
</reference>
<feature type="region of interest" description="Disordered" evidence="1">
    <location>
        <begin position="91"/>
        <end position="219"/>
    </location>
</feature>
<feature type="non-terminal residue" evidence="2">
    <location>
        <position position="219"/>
    </location>
</feature>
<dbReference type="VEuPathDB" id="FungiDB:RhiirFUN_015382"/>
<dbReference type="Proteomes" id="UP000233469">
    <property type="component" value="Unassembled WGS sequence"/>
</dbReference>
<name>A0A2N1NFA8_9GLOM</name>
<feature type="compositionally biased region" description="Low complexity" evidence="1">
    <location>
        <begin position="111"/>
        <end position="147"/>
    </location>
</feature>
<sequence length="219" mass="23316">MSVMGKRVSMTSSMNSRHQGGSMNTPASNSVLSTSAPTAAHAHYNGGFARQSIPGAVPKRQRRFSSSDEQQLLNAQIHHQPQISEIHNLLKHGSNGCEQPPSLARAQTRMANSTASSNGSQQSSRQLQSTSTSSSSSISNSTSKTATKVQPRLHRAHTTASIMNHPSSNNNPSSPTSNSTGNTGNNNNNNSNSNNNYNSCSSSSTRPRSFLPPSLYMFA</sequence>
<feature type="compositionally biased region" description="Low complexity" evidence="1">
    <location>
        <begin position="166"/>
        <end position="209"/>
    </location>
</feature>
<gene>
    <name evidence="2" type="ORF">RhiirC2_742340</name>
</gene>
<comment type="caution">
    <text evidence="2">The sequence shown here is derived from an EMBL/GenBank/DDBJ whole genome shotgun (WGS) entry which is preliminary data.</text>
</comment>
<evidence type="ECO:0000256" key="1">
    <source>
        <dbReference type="SAM" id="MobiDB-lite"/>
    </source>
</evidence>
<evidence type="ECO:0000313" key="2">
    <source>
        <dbReference type="EMBL" id="PKK72605.1"/>
    </source>
</evidence>
<evidence type="ECO:0000313" key="3">
    <source>
        <dbReference type="Proteomes" id="UP000233469"/>
    </source>
</evidence>
<accession>A0A2N1NFA8</accession>
<feature type="region of interest" description="Disordered" evidence="1">
    <location>
        <begin position="1"/>
        <end position="36"/>
    </location>
</feature>
<proteinExistence type="predicted"/>
<protein>
    <submittedName>
        <fullName evidence="2">Uncharacterized protein</fullName>
    </submittedName>
</protein>